<keyword evidence="3" id="KW-1185">Reference proteome</keyword>
<organism evidence="2 3">
    <name type="scientific">Sphingomonas jeddahensis</name>
    <dbReference type="NCBI Taxonomy" id="1915074"/>
    <lineage>
        <taxon>Bacteria</taxon>
        <taxon>Pseudomonadati</taxon>
        <taxon>Pseudomonadota</taxon>
        <taxon>Alphaproteobacteria</taxon>
        <taxon>Sphingomonadales</taxon>
        <taxon>Sphingomonadaceae</taxon>
        <taxon>Sphingomonas</taxon>
    </lineage>
</organism>
<accession>A0A1V2EY51</accession>
<feature type="transmembrane region" description="Helical" evidence="1">
    <location>
        <begin position="12"/>
        <end position="27"/>
    </location>
</feature>
<dbReference type="RefSeq" id="WP_144036132.1">
    <property type="nucleotide sequence ID" value="NZ_MPSB01000001.1"/>
</dbReference>
<dbReference type="OrthoDB" id="7509246at2"/>
<keyword evidence="1" id="KW-0812">Transmembrane</keyword>
<protein>
    <submittedName>
        <fullName evidence="2">Uncharacterized protein</fullName>
    </submittedName>
</protein>
<dbReference type="AlphaFoldDB" id="A0A1V2EY51"/>
<gene>
    <name evidence="2" type="ORF">SPHI_00730</name>
</gene>
<dbReference type="EMBL" id="MPSB01000001">
    <property type="protein sequence ID" value="ONF97443.1"/>
    <property type="molecule type" value="Genomic_DNA"/>
</dbReference>
<proteinExistence type="predicted"/>
<reference evidence="2 3" key="1">
    <citation type="submission" date="2016-11" db="EMBL/GenBank/DDBJ databases">
        <title>Genome sequence of Sphingomonas jeddahensis G39.</title>
        <authorList>
            <person name="Poehlein A."/>
            <person name="Wuebbeler J.H."/>
            <person name="Steinbuechel A."/>
            <person name="Daniel R."/>
        </authorList>
    </citation>
    <scope>NUCLEOTIDE SEQUENCE [LARGE SCALE GENOMIC DNA]</scope>
    <source>
        <strain evidence="2 3">G39</strain>
    </source>
</reference>
<feature type="transmembrane region" description="Helical" evidence="1">
    <location>
        <begin position="105"/>
        <end position="126"/>
    </location>
</feature>
<name>A0A1V2EY51_9SPHN</name>
<sequence>MTRPLSIQRYERLYLLALALGVGSTMLDWPQRAASFARDPILAEMGWMLPASLVVNVLLRLTLWFYTARRANRAAKWFVVLLAGIALVLLLFSLTALIAGATPSLAASLTGIISGALYIAATAYLFRGDARAWFGEEVHGEGELEL</sequence>
<comment type="caution">
    <text evidence="2">The sequence shown here is derived from an EMBL/GenBank/DDBJ whole genome shotgun (WGS) entry which is preliminary data.</text>
</comment>
<feature type="transmembrane region" description="Helical" evidence="1">
    <location>
        <begin position="47"/>
        <end position="66"/>
    </location>
</feature>
<evidence type="ECO:0000256" key="1">
    <source>
        <dbReference type="SAM" id="Phobius"/>
    </source>
</evidence>
<feature type="transmembrane region" description="Helical" evidence="1">
    <location>
        <begin position="78"/>
        <end position="99"/>
    </location>
</feature>
<keyword evidence="1" id="KW-1133">Transmembrane helix</keyword>
<evidence type="ECO:0000313" key="3">
    <source>
        <dbReference type="Proteomes" id="UP000188729"/>
    </source>
</evidence>
<dbReference type="Proteomes" id="UP000188729">
    <property type="component" value="Unassembled WGS sequence"/>
</dbReference>
<dbReference type="STRING" id="1915074.SPHI_00730"/>
<evidence type="ECO:0000313" key="2">
    <source>
        <dbReference type="EMBL" id="ONF97443.1"/>
    </source>
</evidence>
<keyword evidence="1" id="KW-0472">Membrane</keyword>